<dbReference type="Gene3D" id="3.40.50.300">
    <property type="entry name" value="P-loop containing nucleotide triphosphate hydrolases"/>
    <property type="match status" value="1"/>
</dbReference>
<dbReference type="EMBL" id="JAYERP010000002">
    <property type="protein sequence ID" value="MEA3572553.1"/>
    <property type="molecule type" value="Genomic_DNA"/>
</dbReference>
<dbReference type="SUPFAM" id="SSF52540">
    <property type="entry name" value="P-loop containing nucleoside triphosphate hydrolases"/>
    <property type="match status" value="1"/>
</dbReference>
<evidence type="ECO:0000259" key="3">
    <source>
        <dbReference type="PROSITE" id="PS50893"/>
    </source>
</evidence>
<dbReference type="SMART" id="SM00382">
    <property type="entry name" value="AAA"/>
    <property type="match status" value="1"/>
</dbReference>
<dbReference type="InterPro" id="IPR003593">
    <property type="entry name" value="AAA+_ATPase"/>
</dbReference>
<comment type="caution">
    <text evidence="4">The sequence shown here is derived from an EMBL/GenBank/DDBJ whole genome shotgun (WGS) entry which is preliminary data.</text>
</comment>
<organism evidence="4 5">
    <name type="scientific">Paenibacillus phoenicis</name>
    <dbReference type="NCBI Taxonomy" id="554117"/>
    <lineage>
        <taxon>Bacteria</taxon>
        <taxon>Bacillati</taxon>
        <taxon>Bacillota</taxon>
        <taxon>Bacilli</taxon>
        <taxon>Bacillales</taxon>
        <taxon>Paenibacillaceae</taxon>
        <taxon>Paenibacillus</taxon>
    </lineage>
</organism>
<reference evidence="4 5" key="1">
    <citation type="submission" date="2023-12" db="EMBL/GenBank/DDBJ databases">
        <title>Whole genome sequencing of Paenibacillus phoenicis isolated from the Phoenix Mars Lander spacecraft assembly facility.</title>
        <authorList>
            <person name="Garcia A."/>
            <person name="Venkateswaran K."/>
        </authorList>
    </citation>
    <scope>NUCLEOTIDE SEQUENCE [LARGE SCALE GENOMIC DNA]</scope>
    <source>
        <strain evidence="4 5">3PO2SA</strain>
    </source>
</reference>
<keyword evidence="2 4" id="KW-0067">ATP-binding</keyword>
<dbReference type="InterPro" id="IPR027417">
    <property type="entry name" value="P-loop_NTPase"/>
</dbReference>
<keyword evidence="5" id="KW-1185">Reference proteome</keyword>
<dbReference type="PANTHER" id="PTHR43038">
    <property type="entry name" value="ATP-BINDING CASSETTE, SUB-FAMILY H, MEMBER 1"/>
    <property type="match status" value="1"/>
</dbReference>
<evidence type="ECO:0000313" key="5">
    <source>
        <dbReference type="Proteomes" id="UP001292216"/>
    </source>
</evidence>
<evidence type="ECO:0000256" key="2">
    <source>
        <dbReference type="ARBA" id="ARBA00022840"/>
    </source>
</evidence>
<gene>
    <name evidence="4" type="ORF">U9M73_21735</name>
</gene>
<dbReference type="GO" id="GO:0005524">
    <property type="term" value="F:ATP binding"/>
    <property type="evidence" value="ECO:0007669"/>
    <property type="project" value="UniProtKB-KW"/>
</dbReference>
<dbReference type="PROSITE" id="PS00211">
    <property type="entry name" value="ABC_TRANSPORTER_1"/>
    <property type="match status" value="1"/>
</dbReference>
<dbReference type="PANTHER" id="PTHR43038:SF3">
    <property type="entry name" value="ABC TRANSPORTER G FAMILY MEMBER 20 ISOFORM X1"/>
    <property type="match status" value="1"/>
</dbReference>
<proteinExistence type="predicted"/>
<name>A0ABU5PRG4_9BACL</name>
<dbReference type="Pfam" id="PF00005">
    <property type="entry name" value="ABC_tran"/>
    <property type="match status" value="1"/>
</dbReference>
<accession>A0ABU5PRG4</accession>
<keyword evidence="1" id="KW-0547">Nucleotide-binding</keyword>
<dbReference type="Proteomes" id="UP001292216">
    <property type="component" value="Unassembled WGS sequence"/>
</dbReference>
<protein>
    <submittedName>
        <fullName evidence="4">ABC transporter ATP-binding protein</fullName>
    </submittedName>
</protein>
<evidence type="ECO:0000313" key="4">
    <source>
        <dbReference type="EMBL" id="MEA3572553.1"/>
    </source>
</evidence>
<dbReference type="InterPro" id="IPR003439">
    <property type="entry name" value="ABC_transporter-like_ATP-bd"/>
</dbReference>
<sequence>MSNQEVCIRTQGVTRKFNDKEVLHGISLEVRRNEIFGLLGPSGSGKTTFVKMIAGIDEATSGEVEVLGIRMPKLSMMNRIGYMAQSDAMYNELTAKENLEFFGALFGLKGVEMKRRIEEVMALVNLTDHLKRPVSAYSGGMKRRLSLAIALMHEPEVLILDEPTVGIDPVLRKSIWDEFEHLSQKGTTILVTTHVMDEADKCHRLGMVRDGNLIAVGTPEALKQETGSATIEEAFLHYGGVRA</sequence>
<dbReference type="PROSITE" id="PS50893">
    <property type="entry name" value="ABC_TRANSPORTER_2"/>
    <property type="match status" value="1"/>
</dbReference>
<dbReference type="RefSeq" id="WP_323079242.1">
    <property type="nucleotide sequence ID" value="NZ_CBCSKM010000019.1"/>
</dbReference>
<evidence type="ECO:0000256" key="1">
    <source>
        <dbReference type="ARBA" id="ARBA00022741"/>
    </source>
</evidence>
<dbReference type="InterPro" id="IPR017871">
    <property type="entry name" value="ABC_transporter-like_CS"/>
</dbReference>
<feature type="domain" description="ABC transporter" evidence="3">
    <location>
        <begin position="8"/>
        <end position="235"/>
    </location>
</feature>